<organism evidence="2 3">
    <name type="scientific">Blastopirellula marina</name>
    <dbReference type="NCBI Taxonomy" id="124"/>
    <lineage>
        <taxon>Bacteria</taxon>
        <taxon>Pseudomonadati</taxon>
        <taxon>Planctomycetota</taxon>
        <taxon>Planctomycetia</taxon>
        <taxon>Pirellulales</taxon>
        <taxon>Pirellulaceae</taxon>
        <taxon>Blastopirellula</taxon>
    </lineage>
</organism>
<sequence length="652" mass="68250">MPKTLYPKVLATLTLATTVGVSGCVYPLARGSAAKVDEAFATFAAAEAPLDAPQNQIAQVQHTEKPLPPFARFFGGLFGKGRQEQPPADEPMPTESVPQTSVPESNIPVGTQPAKQVTPPISAESQRRNSPIVPAADLMNSQPKQSAVPPASSRRVTSSKNATVMRIGDESPQRNTQTPAALKPEPPTESALPVVISPHTSPKNDMPDVVSRFSEKAARIVEAAPAGTVEPSAQIVRQDSSADKPVSLQEQIDGLTKSPLAEADLLKRAKNNSSTESTTLTRALEIALDSMKDQADPPASQASERSLPAREEPAVKTPVASSMPEQRHMPAESVSTNGSRGPLGTSLGRAVNPLRRGGKTDWSGAASTAQAPQTVTNNTLSSYPKTNGKWTPSSFASTSGNDSAYAKSESQAPPAEPATTVNPYATAAEQEAQTPAKSVPAPRAKPMVVTNELAVPEPTTKPANPTDAIHFEATLLGKLKAAGQKIDWGPETPSAPQPSPEPEQPSVPPPAATEMPQVIEGENQEPGFPLVDVKQPQKEPVLAGGIVRSAIEPAKEPAPQPSGQAVSSKDGSDEKAAMPFVVSAAVPPTAKAPTRSGSQRGVLIRPAEKAPTPHVIRQNAKGWHTQDPVPVIHSEIPSRSTSGSGSKTYIVD</sequence>
<feature type="region of interest" description="Disordered" evidence="1">
    <location>
        <begin position="482"/>
        <end position="652"/>
    </location>
</feature>
<dbReference type="Proteomes" id="UP000237819">
    <property type="component" value="Unassembled WGS sequence"/>
</dbReference>
<dbReference type="PROSITE" id="PS51257">
    <property type="entry name" value="PROKAR_LIPOPROTEIN"/>
    <property type="match status" value="1"/>
</dbReference>
<feature type="region of interest" description="Disordered" evidence="1">
    <location>
        <begin position="224"/>
        <end position="445"/>
    </location>
</feature>
<comment type="caution">
    <text evidence="2">The sequence shown here is derived from an EMBL/GenBank/DDBJ whole genome shotgun (WGS) entry which is preliminary data.</text>
</comment>
<feature type="compositionally biased region" description="Polar residues" evidence="1">
    <location>
        <begin position="271"/>
        <end position="281"/>
    </location>
</feature>
<dbReference type="AlphaFoldDB" id="A0A2S8GUW2"/>
<dbReference type="RefSeq" id="WP_105333423.1">
    <property type="nucleotide sequence ID" value="NZ_PUHZ01000001.1"/>
</dbReference>
<feature type="compositionally biased region" description="Pro residues" evidence="1">
    <location>
        <begin position="493"/>
        <end position="511"/>
    </location>
</feature>
<feature type="region of interest" description="Disordered" evidence="1">
    <location>
        <begin position="77"/>
        <end position="209"/>
    </location>
</feature>
<evidence type="ECO:0000313" key="2">
    <source>
        <dbReference type="EMBL" id="PQO48192.1"/>
    </source>
</evidence>
<feature type="compositionally biased region" description="Low complexity" evidence="1">
    <location>
        <begin position="423"/>
        <end position="436"/>
    </location>
</feature>
<evidence type="ECO:0000256" key="1">
    <source>
        <dbReference type="SAM" id="MobiDB-lite"/>
    </source>
</evidence>
<dbReference type="OrthoDB" id="288281at2"/>
<reference evidence="2 3" key="1">
    <citation type="submission" date="2018-02" db="EMBL/GenBank/DDBJ databases">
        <title>Comparative genomes isolates from brazilian mangrove.</title>
        <authorList>
            <person name="Araujo J.E."/>
            <person name="Taketani R.G."/>
            <person name="Silva M.C.P."/>
            <person name="Loureco M.V."/>
            <person name="Andreote F.D."/>
        </authorList>
    </citation>
    <scope>NUCLEOTIDE SEQUENCE [LARGE SCALE GENOMIC DNA]</scope>
    <source>
        <strain evidence="2 3">Nap-Phe MGV</strain>
    </source>
</reference>
<gene>
    <name evidence="2" type="ORF">C5Y93_00475</name>
</gene>
<feature type="compositionally biased region" description="Polar residues" evidence="1">
    <location>
        <begin position="637"/>
        <end position="652"/>
    </location>
</feature>
<name>A0A2S8GUW2_9BACT</name>
<dbReference type="EMBL" id="PUHZ01000001">
    <property type="protein sequence ID" value="PQO48192.1"/>
    <property type="molecule type" value="Genomic_DNA"/>
</dbReference>
<feature type="compositionally biased region" description="Polar residues" evidence="1">
    <location>
        <begin position="365"/>
        <end position="402"/>
    </location>
</feature>
<protein>
    <submittedName>
        <fullName evidence="2">Uncharacterized protein</fullName>
    </submittedName>
</protein>
<evidence type="ECO:0000313" key="3">
    <source>
        <dbReference type="Proteomes" id="UP000237819"/>
    </source>
</evidence>
<accession>A0A2S8GUW2</accession>
<proteinExistence type="predicted"/>